<gene>
    <name evidence="1" type="ORF">NCTC7878_03627</name>
</gene>
<sequence length="76" mass="8970">MKEIPLLVTKKNDVSETVNTDNKDTVKQKEAKFENGVITRKADEKHLIIQLLTRNQVNNLKKQHLQINEMHQKHRQ</sequence>
<protein>
    <submittedName>
        <fullName evidence="1">Maebl</fullName>
    </submittedName>
</protein>
<organism evidence="1 2">
    <name type="scientific">Staphylococcus aureus</name>
    <dbReference type="NCBI Taxonomy" id="1280"/>
    <lineage>
        <taxon>Bacteria</taxon>
        <taxon>Bacillati</taxon>
        <taxon>Bacillota</taxon>
        <taxon>Bacilli</taxon>
        <taxon>Bacillales</taxon>
        <taxon>Staphylococcaceae</taxon>
        <taxon>Staphylococcus</taxon>
    </lineage>
</organism>
<accession>A0A2X2MFI0</accession>
<evidence type="ECO:0000313" key="1">
    <source>
        <dbReference type="EMBL" id="SQA00460.1"/>
    </source>
</evidence>
<proteinExistence type="predicted"/>
<dbReference type="AlphaFoldDB" id="A0A2X2MFI0"/>
<dbReference type="Proteomes" id="UP000249913">
    <property type="component" value="Unassembled WGS sequence"/>
</dbReference>
<reference evidence="1 2" key="1">
    <citation type="submission" date="2018-06" db="EMBL/GenBank/DDBJ databases">
        <authorList>
            <consortium name="Pathogen Informatics"/>
            <person name="Doyle S."/>
        </authorList>
    </citation>
    <scope>NUCLEOTIDE SEQUENCE [LARGE SCALE GENOMIC DNA]</scope>
    <source>
        <strain evidence="1 2">NCTC7878</strain>
    </source>
</reference>
<evidence type="ECO:0000313" key="2">
    <source>
        <dbReference type="Proteomes" id="UP000249913"/>
    </source>
</evidence>
<name>A0A2X2MFI0_STAAU</name>
<dbReference type="EMBL" id="UAUX01000018">
    <property type="protein sequence ID" value="SQA00460.1"/>
    <property type="molecule type" value="Genomic_DNA"/>
</dbReference>